<feature type="transmembrane region" description="Helical" evidence="4">
    <location>
        <begin position="232"/>
        <end position="252"/>
    </location>
</feature>
<dbReference type="PANTHER" id="PTHR11360:SF130">
    <property type="entry name" value="MAJOR FACILITATOR SUPERFAMILY (MFS) PROFILE DOMAIN-CONTAINING PROTEIN-RELATED"/>
    <property type="match status" value="1"/>
</dbReference>
<dbReference type="Proteomes" id="UP001338125">
    <property type="component" value="Unassembled WGS sequence"/>
</dbReference>
<evidence type="ECO:0000256" key="4">
    <source>
        <dbReference type="SAM" id="Phobius"/>
    </source>
</evidence>
<evidence type="ECO:0000313" key="6">
    <source>
        <dbReference type="Proteomes" id="UP001338125"/>
    </source>
</evidence>
<dbReference type="Gene3D" id="1.20.1250.20">
    <property type="entry name" value="MFS general substrate transporter like domains"/>
    <property type="match status" value="2"/>
</dbReference>
<comment type="subcellular location">
    <subcellularLocation>
        <location evidence="1">Membrane</location>
        <topology evidence="1">Multi-pass membrane protein</topology>
    </subcellularLocation>
</comment>
<dbReference type="InterPro" id="IPR036259">
    <property type="entry name" value="MFS_trans_sf"/>
</dbReference>
<dbReference type="InterPro" id="IPR050327">
    <property type="entry name" value="Proton-linked_MCT"/>
</dbReference>
<evidence type="ECO:0000313" key="5">
    <source>
        <dbReference type="EMBL" id="KAK5993109.1"/>
    </source>
</evidence>
<evidence type="ECO:0000256" key="2">
    <source>
        <dbReference type="ARBA" id="ARBA00006727"/>
    </source>
</evidence>
<feature type="transmembrane region" description="Helical" evidence="4">
    <location>
        <begin position="342"/>
        <end position="359"/>
    </location>
</feature>
<feature type="transmembrane region" description="Helical" evidence="4">
    <location>
        <begin position="371"/>
        <end position="393"/>
    </location>
</feature>
<accession>A0ABR0SM38</accession>
<comment type="caution">
    <text evidence="5">The sequence shown here is derived from an EMBL/GenBank/DDBJ whole genome shotgun (WGS) entry which is preliminary data.</text>
</comment>
<evidence type="ECO:0000256" key="3">
    <source>
        <dbReference type="SAM" id="MobiDB-lite"/>
    </source>
</evidence>
<dbReference type="EMBL" id="JAVFKD010000012">
    <property type="protein sequence ID" value="KAK5993109.1"/>
    <property type="molecule type" value="Genomic_DNA"/>
</dbReference>
<feature type="transmembrane region" description="Helical" evidence="4">
    <location>
        <begin position="197"/>
        <end position="220"/>
    </location>
</feature>
<feature type="region of interest" description="Disordered" evidence="3">
    <location>
        <begin position="1"/>
        <end position="99"/>
    </location>
</feature>
<feature type="transmembrane region" description="Helical" evidence="4">
    <location>
        <begin position="146"/>
        <end position="165"/>
    </location>
</feature>
<feature type="compositionally biased region" description="Basic and acidic residues" evidence="3">
    <location>
        <begin position="52"/>
        <end position="63"/>
    </location>
</feature>
<feature type="transmembrane region" description="Helical" evidence="4">
    <location>
        <begin position="463"/>
        <end position="484"/>
    </location>
</feature>
<keyword evidence="4" id="KW-0812">Transmembrane</keyword>
<feature type="transmembrane region" description="Helical" evidence="4">
    <location>
        <begin position="399"/>
        <end position="424"/>
    </location>
</feature>
<name>A0ABR0SM38_9HYPO</name>
<feature type="transmembrane region" description="Helical" evidence="4">
    <location>
        <begin position="264"/>
        <end position="284"/>
    </location>
</feature>
<evidence type="ECO:0000256" key="1">
    <source>
        <dbReference type="ARBA" id="ARBA00004141"/>
    </source>
</evidence>
<feature type="transmembrane region" description="Helical" evidence="4">
    <location>
        <begin position="309"/>
        <end position="330"/>
    </location>
</feature>
<organism evidence="5 6">
    <name type="scientific">Cladobotryum mycophilum</name>
    <dbReference type="NCBI Taxonomy" id="491253"/>
    <lineage>
        <taxon>Eukaryota</taxon>
        <taxon>Fungi</taxon>
        <taxon>Dikarya</taxon>
        <taxon>Ascomycota</taxon>
        <taxon>Pezizomycotina</taxon>
        <taxon>Sordariomycetes</taxon>
        <taxon>Hypocreomycetidae</taxon>
        <taxon>Hypocreales</taxon>
        <taxon>Hypocreaceae</taxon>
        <taxon>Cladobotryum</taxon>
    </lineage>
</organism>
<feature type="transmembrane region" description="Helical" evidence="4">
    <location>
        <begin position="436"/>
        <end position="457"/>
    </location>
</feature>
<dbReference type="SUPFAM" id="SSF103473">
    <property type="entry name" value="MFS general substrate transporter"/>
    <property type="match status" value="1"/>
</dbReference>
<dbReference type="Pfam" id="PF07690">
    <property type="entry name" value="MFS_1"/>
    <property type="match status" value="1"/>
</dbReference>
<keyword evidence="4" id="KW-0472">Membrane</keyword>
<protein>
    <submittedName>
        <fullName evidence="5">MFS-type transporter</fullName>
    </submittedName>
</protein>
<proteinExistence type="inferred from homology"/>
<keyword evidence="4" id="KW-1133">Transmembrane helix</keyword>
<comment type="similarity">
    <text evidence="2">Belongs to the major facilitator superfamily. Monocarboxylate porter (TC 2.A.1.13) family.</text>
</comment>
<dbReference type="InterPro" id="IPR011701">
    <property type="entry name" value="MFS"/>
</dbReference>
<gene>
    <name evidence="5" type="ORF">PT974_06537</name>
</gene>
<feature type="transmembrane region" description="Helical" evidence="4">
    <location>
        <begin position="172"/>
        <end position="191"/>
    </location>
</feature>
<reference evidence="5 6" key="1">
    <citation type="submission" date="2024-01" db="EMBL/GenBank/DDBJ databases">
        <title>Complete genome of Cladobotryum mycophilum ATHUM6906.</title>
        <authorList>
            <person name="Christinaki A.C."/>
            <person name="Myridakis A.I."/>
            <person name="Kouvelis V.N."/>
        </authorList>
    </citation>
    <scope>NUCLEOTIDE SEQUENCE [LARGE SCALE GENOMIC DNA]</scope>
    <source>
        <strain evidence="5 6">ATHUM6906</strain>
    </source>
</reference>
<keyword evidence="6" id="KW-1185">Reference proteome</keyword>
<dbReference type="PANTHER" id="PTHR11360">
    <property type="entry name" value="MONOCARBOXYLATE TRANSPORTER"/>
    <property type="match status" value="1"/>
</dbReference>
<sequence>MVVASIDLEKQTQSESQNKDKNTGHYRDEGRHYHPTKEEAWTTTDQDFSEDASTRYGEDHENGDSSPSSQDLRADNRSSNKPGRVLGRIVSRSTADPGPPPDGGWVAWSQCFIAHLVMFNTWGWANSFGTFQTYYVQLLDCPPSQISWIGSINVFLIFFVGSFSGRLTDAGYFHLIFLTGSFLLTVGIFMTSLCTQYWQFLLAQGLCIGLGHGLLFCPAIAVVSSYFQRNRALAVGIAGSGSVTGGLVFPSMVRQLLPAIGFPWTVRAIGFLQVAILILVNLTFRTRVKPRRSGPLVDLSAFKDMEYSFYAAASFFNFWGAYFATFYVAAYSRDALQPPLSYPDSLNLLLVLNGVGFIGRTVPNYVADRFGIINVFIPTSIVSSILMFCFIPVKSPGALYAWTVLYGIAAAGIMSLLPAGLSVLTTDVGKLGTRIGMVFTIVSFSLLTGPPIAGAIIQGPGGYTGAKCFAGASIFVGGMFLLAIKMTRMRMTGQGWKEKI</sequence>
<feature type="compositionally biased region" description="Basic and acidic residues" evidence="3">
    <location>
        <begin position="7"/>
        <end position="40"/>
    </location>
</feature>